<dbReference type="PROSITE" id="PS00093">
    <property type="entry name" value="N4_MTASE"/>
    <property type="match status" value="1"/>
</dbReference>
<dbReference type="Proteomes" id="UP000321353">
    <property type="component" value="Chromosome"/>
</dbReference>
<dbReference type="InterPro" id="IPR002941">
    <property type="entry name" value="DNA_methylase_N4/N6"/>
</dbReference>
<keyword evidence="3 10" id="KW-0808">Transferase</keyword>
<dbReference type="Pfam" id="PF01555">
    <property type="entry name" value="N6_N4_Mtase"/>
    <property type="match status" value="1"/>
</dbReference>
<dbReference type="EC" id="2.1.1.-" evidence="8"/>
<keyword evidence="5" id="KW-0680">Restriction system</keyword>
<dbReference type="REBASE" id="356927">
    <property type="entry name" value="M.PbaMal15ORF22230P"/>
</dbReference>
<dbReference type="RefSeq" id="WP_147867736.1">
    <property type="nucleotide sequence ID" value="NZ_CP036264.1"/>
</dbReference>
<proteinExistence type="inferred from homology"/>
<evidence type="ECO:0000256" key="1">
    <source>
        <dbReference type="ARBA" id="ARBA00010203"/>
    </source>
</evidence>
<evidence type="ECO:0000256" key="5">
    <source>
        <dbReference type="ARBA" id="ARBA00022747"/>
    </source>
</evidence>
<dbReference type="GO" id="GO:0003677">
    <property type="term" value="F:DNA binding"/>
    <property type="evidence" value="ECO:0007669"/>
    <property type="project" value="UniProtKB-KW"/>
</dbReference>
<gene>
    <name evidence="10" type="primary">dpnA_1</name>
    <name evidence="10" type="ORF">Mal15_22230</name>
</gene>
<protein>
    <recommendedName>
        <fullName evidence="8">Methyltransferase</fullName>
        <ecNumber evidence="8">2.1.1.-</ecNumber>
    </recommendedName>
</protein>
<dbReference type="KEGG" id="smam:Mal15_22230"/>
<comment type="similarity">
    <text evidence="1">Belongs to the N(4)/N(6)-methyltransferase family. N(4) subfamily.</text>
</comment>
<dbReference type="InterPro" id="IPR017985">
    <property type="entry name" value="MeTrfase_CN4_CS"/>
</dbReference>
<accession>A0A5B9MF57</accession>
<keyword evidence="6" id="KW-0238">DNA-binding</keyword>
<dbReference type="AlphaFoldDB" id="A0A5B9MF57"/>
<dbReference type="InterPro" id="IPR001091">
    <property type="entry name" value="RM_Methyltransferase"/>
</dbReference>
<dbReference type="EMBL" id="CP036264">
    <property type="protein sequence ID" value="QEF98175.1"/>
    <property type="molecule type" value="Genomic_DNA"/>
</dbReference>
<reference evidence="10 11" key="1">
    <citation type="submission" date="2019-02" db="EMBL/GenBank/DDBJ databases">
        <title>Planctomycetal bacteria perform biofilm scaping via a novel small molecule.</title>
        <authorList>
            <person name="Jeske O."/>
            <person name="Boedeker C."/>
            <person name="Wiegand S."/>
            <person name="Breitling P."/>
            <person name="Kallscheuer N."/>
            <person name="Jogler M."/>
            <person name="Rohde M."/>
            <person name="Petersen J."/>
            <person name="Medema M.H."/>
            <person name="Surup F."/>
            <person name="Jogler C."/>
        </authorList>
    </citation>
    <scope>NUCLEOTIDE SEQUENCE [LARGE SCALE GENOMIC DNA]</scope>
    <source>
        <strain evidence="10 11">Mal15</strain>
    </source>
</reference>
<keyword evidence="11" id="KW-1185">Reference proteome</keyword>
<feature type="domain" description="DNA methylase N-4/N-6" evidence="9">
    <location>
        <begin position="22"/>
        <end position="231"/>
    </location>
</feature>
<sequence>MKWEVLQGDCNQLAESLDDESIDCVVTSPPYFNQRVYSEFFDGNEIGNEKTLGQYVDALVALFGRLRPKLKPTATVYLNLGDKYKNKQLLGVPWKVAFALSSYGWVLRNDIIWHKPNPMPSSAKDRFTPSHEYVFFFGKSKNYYFEQVLEPITYDFRNKRDVWSIKPATANGVHTAVFPEELVEPCIESGCPIGGTVLDPFSGLGTTGKVAKRLGRSYIGFELNPEFAETSRHWIAGADLPKLDPTKSHATMQRAKVALGDDASEEDLHDLIHLVCDVMREYQDDAETFNQLITNLLGFGVSLNEIRRAEDPDGVCGFDEIVDVVLRDPGTYGRIGSCEQSIFETLREGKRPVPTLKDEWVWDLAMDRMVQLL</sequence>
<keyword evidence="2 10" id="KW-0489">Methyltransferase</keyword>
<dbReference type="PRINTS" id="PR00508">
    <property type="entry name" value="S21N4MTFRASE"/>
</dbReference>
<evidence type="ECO:0000256" key="7">
    <source>
        <dbReference type="ARBA" id="ARBA00049120"/>
    </source>
</evidence>
<evidence type="ECO:0000256" key="6">
    <source>
        <dbReference type="ARBA" id="ARBA00023125"/>
    </source>
</evidence>
<dbReference type="GO" id="GO:0008170">
    <property type="term" value="F:N-methyltransferase activity"/>
    <property type="evidence" value="ECO:0007669"/>
    <property type="project" value="InterPro"/>
</dbReference>
<evidence type="ECO:0000256" key="2">
    <source>
        <dbReference type="ARBA" id="ARBA00022603"/>
    </source>
</evidence>
<comment type="catalytic activity">
    <reaction evidence="7">
        <text>a 2'-deoxycytidine in DNA + S-adenosyl-L-methionine = an N(4)-methyl-2'-deoxycytidine in DNA + S-adenosyl-L-homocysteine + H(+)</text>
        <dbReference type="Rhea" id="RHEA:16857"/>
        <dbReference type="Rhea" id="RHEA-COMP:11369"/>
        <dbReference type="Rhea" id="RHEA-COMP:13674"/>
        <dbReference type="ChEBI" id="CHEBI:15378"/>
        <dbReference type="ChEBI" id="CHEBI:57856"/>
        <dbReference type="ChEBI" id="CHEBI:59789"/>
        <dbReference type="ChEBI" id="CHEBI:85452"/>
        <dbReference type="ChEBI" id="CHEBI:137933"/>
        <dbReference type="EC" id="2.1.1.113"/>
    </reaction>
</comment>
<evidence type="ECO:0000313" key="11">
    <source>
        <dbReference type="Proteomes" id="UP000321353"/>
    </source>
</evidence>
<organism evidence="10 11">
    <name type="scientific">Stieleria maiorica</name>
    <dbReference type="NCBI Taxonomy" id="2795974"/>
    <lineage>
        <taxon>Bacteria</taxon>
        <taxon>Pseudomonadati</taxon>
        <taxon>Planctomycetota</taxon>
        <taxon>Planctomycetia</taxon>
        <taxon>Pirellulales</taxon>
        <taxon>Pirellulaceae</taxon>
        <taxon>Stieleria</taxon>
    </lineage>
</organism>
<evidence type="ECO:0000256" key="3">
    <source>
        <dbReference type="ARBA" id="ARBA00022679"/>
    </source>
</evidence>
<evidence type="ECO:0000259" key="9">
    <source>
        <dbReference type="Pfam" id="PF01555"/>
    </source>
</evidence>
<dbReference type="GO" id="GO:0009307">
    <property type="term" value="P:DNA restriction-modification system"/>
    <property type="evidence" value="ECO:0007669"/>
    <property type="project" value="UniProtKB-KW"/>
</dbReference>
<dbReference type="InterPro" id="IPR029063">
    <property type="entry name" value="SAM-dependent_MTases_sf"/>
</dbReference>
<dbReference type="GO" id="GO:0032259">
    <property type="term" value="P:methylation"/>
    <property type="evidence" value="ECO:0007669"/>
    <property type="project" value="UniProtKB-KW"/>
</dbReference>
<evidence type="ECO:0000256" key="8">
    <source>
        <dbReference type="RuleBase" id="RU362026"/>
    </source>
</evidence>
<name>A0A5B9MF57_9BACT</name>
<dbReference type="Gene3D" id="3.40.50.150">
    <property type="entry name" value="Vaccinia Virus protein VP39"/>
    <property type="match status" value="1"/>
</dbReference>
<evidence type="ECO:0000256" key="4">
    <source>
        <dbReference type="ARBA" id="ARBA00022691"/>
    </source>
</evidence>
<evidence type="ECO:0000313" key="10">
    <source>
        <dbReference type="EMBL" id="QEF98175.1"/>
    </source>
</evidence>
<keyword evidence="4" id="KW-0949">S-adenosyl-L-methionine</keyword>
<dbReference type="GO" id="GO:0015667">
    <property type="term" value="F:site-specific DNA-methyltransferase (cytosine-N4-specific) activity"/>
    <property type="evidence" value="ECO:0007669"/>
    <property type="project" value="UniProtKB-EC"/>
</dbReference>
<dbReference type="SUPFAM" id="SSF53335">
    <property type="entry name" value="S-adenosyl-L-methionine-dependent methyltransferases"/>
    <property type="match status" value="2"/>
</dbReference>